<feature type="domain" description="DUF5659" evidence="1">
    <location>
        <begin position="3"/>
        <end position="75"/>
    </location>
</feature>
<reference evidence="2 3" key="1">
    <citation type="journal article" date="2016" name="Nat. Commun.">
        <title>Thousands of microbial genomes shed light on interconnected biogeochemical processes in an aquifer system.</title>
        <authorList>
            <person name="Anantharaman K."/>
            <person name="Brown C.T."/>
            <person name="Hug L.A."/>
            <person name="Sharon I."/>
            <person name="Castelle C.J."/>
            <person name="Probst A.J."/>
            <person name="Thomas B.C."/>
            <person name="Singh A."/>
            <person name="Wilkins M.J."/>
            <person name="Karaoz U."/>
            <person name="Brodie E.L."/>
            <person name="Williams K.H."/>
            <person name="Hubbard S.S."/>
            <person name="Banfield J.F."/>
        </authorList>
    </citation>
    <scope>NUCLEOTIDE SEQUENCE [LARGE SCALE GENOMIC DNA]</scope>
</reference>
<organism evidence="2 3">
    <name type="scientific">Candidatus Uhrbacteria bacterium RIFCSPLOWO2_02_FULL_48_18</name>
    <dbReference type="NCBI Taxonomy" id="1802408"/>
    <lineage>
        <taxon>Bacteria</taxon>
        <taxon>Candidatus Uhriibacteriota</taxon>
    </lineage>
</organism>
<protein>
    <recommendedName>
        <fullName evidence="1">DUF5659 domain-containing protein</fullName>
    </recommendedName>
</protein>
<gene>
    <name evidence="2" type="ORF">A3I41_00735</name>
</gene>
<evidence type="ECO:0000313" key="3">
    <source>
        <dbReference type="Proteomes" id="UP000176593"/>
    </source>
</evidence>
<proteinExistence type="predicted"/>
<evidence type="ECO:0000313" key="2">
    <source>
        <dbReference type="EMBL" id="OGL88236.1"/>
    </source>
</evidence>
<comment type="caution">
    <text evidence="2">The sequence shown here is derived from an EMBL/GenBank/DDBJ whole genome shotgun (WGS) entry which is preliminary data.</text>
</comment>
<accession>A0A1F7VCI8</accession>
<name>A0A1F7VCI8_9BACT</name>
<dbReference type="AlphaFoldDB" id="A0A1F7VCI8"/>
<dbReference type="Proteomes" id="UP000176593">
    <property type="component" value="Unassembled WGS sequence"/>
</dbReference>
<sequence>MSDTFQTSDLALTTYLTINNFLFVNANRRDPKRVVFEFQETPVLLKHVEKFWNGKTLVEPFSFLQATKRIKAKIYT</sequence>
<dbReference type="EMBL" id="MGEQ01000001">
    <property type="protein sequence ID" value="OGL88236.1"/>
    <property type="molecule type" value="Genomic_DNA"/>
</dbReference>
<evidence type="ECO:0000259" key="1">
    <source>
        <dbReference type="Pfam" id="PF18903"/>
    </source>
</evidence>
<dbReference type="Pfam" id="PF18903">
    <property type="entry name" value="DUF5659"/>
    <property type="match status" value="1"/>
</dbReference>
<dbReference type="InterPro" id="IPR043718">
    <property type="entry name" value="DUF5659"/>
</dbReference>